<reference evidence="2 3" key="1">
    <citation type="submission" date="2015-03" db="EMBL/GenBank/DDBJ databases">
        <title>Comparative analysis of the OM43 clade including a novel species from Red Sea uncovers genomic and metabolic diversity among marine methylotrophs.</title>
        <authorList>
            <person name="Jimenez-Infante F."/>
            <person name="Ngugi D.K."/>
            <person name="Vinu M."/>
            <person name="Alam I."/>
            <person name="Kamau A."/>
            <person name="Blom J."/>
            <person name="Bajic V.B."/>
            <person name="Stingl U."/>
        </authorList>
    </citation>
    <scope>NUCLEOTIDE SEQUENCE [LARGE SCALE GENOMIC DNA]</scope>
    <source>
        <strain evidence="2 3">MBRSH7</strain>
    </source>
</reference>
<accession>A0A0H4JCT7</accession>
<protein>
    <recommendedName>
        <fullName evidence="1">Glycosyltransferase 2-like domain-containing protein</fullName>
    </recommendedName>
</protein>
<sequence>MHKHPTIAILMATFEDEYFILDQLDSIMMQTYMHFKLYVSDDSFSKKTYQIIAQYQKKYPDKIFYQQGPKEDYVNNFLSLVNQKNIQADIFLFCDQDDFWVPKKLDYIVDCFKRHSNNKPILYSSSKIIINDDKTCIGATNHEMVSPSLENSFFENITGGNTMAFNSTFRNILTQYNTKGIQIPSHDWWCYIVSMIHDVEVILDDRPLLFYRQHHDSLIGFRVNLFMRIYKTIAKVVSQNYFQHQYNISEVLSQNQKCWGHLSKASQVDDFINFMQSSRLKKLKLFLKNNYQRQSCIESLMLLFLVGLAG</sequence>
<dbReference type="InterPro" id="IPR001173">
    <property type="entry name" value="Glyco_trans_2-like"/>
</dbReference>
<dbReference type="Gene3D" id="3.90.550.10">
    <property type="entry name" value="Spore Coat Polysaccharide Biosynthesis Protein SpsA, Chain A"/>
    <property type="match status" value="1"/>
</dbReference>
<keyword evidence="3" id="KW-1185">Reference proteome</keyword>
<dbReference type="Pfam" id="PF00535">
    <property type="entry name" value="Glycos_transf_2"/>
    <property type="match status" value="1"/>
</dbReference>
<organism evidence="2 3">
    <name type="scientific">Methylophilales bacterium MBRS-H7</name>
    <dbReference type="NCBI Taxonomy" id="1623450"/>
    <lineage>
        <taxon>Bacteria</taxon>
        <taxon>Pseudomonadati</taxon>
        <taxon>Pseudomonadota</taxon>
        <taxon>Betaproteobacteria</taxon>
        <taxon>Nitrosomonadales</taxon>
        <taxon>OM43 clade</taxon>
    </lineage>
</organism>
<dbReference type="PANTHER" id="PTHR22916:SF3">
    <property type="entry name" value="UDP-GLCNAC:BETAGAL BETA-1,3-N-ACETYLGLUCOSAMINYLTRANSFERASE-LIKE PROTEIN 1"/>
    <property type="match status" value="1"/>
</dbReference>
<dbReference type="EMBL" id="CP011002">
    <property type="protein sequence ID" value="AKO66292.1"/>
    <property type="molecule type" value="Genomic_DNA"/>
</dbReference>
<dbReference type="Proteomes" id="UP000066549">
    <property type="component" value="Chromosome"/>
</dbReference>
<dbReference type="PANTHER" id="PTHR22916">
    <property type="entry name" value="GLYCOSYLTRANSFERASE"/>
    <property type="match status" value="1"/>
</dbReference>
<dbReference type="OrthoDB" id="9802649at2"/>
<dbReference type="InterPro" id="IPR029044">
    <property type="entry name" value="Nucleotide-diphossugar_trans"/>
</dbReference>
<name>A0A0H4JCT7_9PROT</name>
<evidence type="ECO:0000313" key="3">
    <source>
        <dbReference type="Proteomes" id="UP000066549"/>
    </source>
</evidence>
<evidence type="ECO:0000313" key="2">
    <source>
        <dbReference type="EMBL" id="AKO66292.1"/>
    </source>
</evidence>
<dbReference type="SUPFAM" id="SSF53448">
    <property type="entry name" value="Nucleotide-diphospho-sugar transferases"/>
    <property type="match status" value="1"/>
</dbReference>
<evidence type="ECO:0000259" key="1">
    <source>
        <dbReference type="Pfam" id="PF00535"/>
    </source>
</evidence>
<feature type="domain" description="Glycosyltransferase 2-like" evidence="1">
    <location>
        <begin position="9"/>
        <end position="116"/>
    </location>
</feature>
<gene>
    <name evidence="2" type="ORF">VI33_06405</name>
</gene>
<dbReference type="GO" id="GO:0016758">
    <property type="term" value="F:hexosyltransferase activity"/>
    <property type="evidence" value="ECO:0007669"/>
    <property type="project" value="UniProtKB-ARBA"/>
</dbReference>
<proteinExistence type="predicted"/>
<dbReference type="AlphaFoldDB" id="A0A0H4JCT7"/>